<feature type="chain" id="PRO_5043964656" evidence="1">
    <location>
        <begin position="30"/>
        <end position="162"/>
    </location>
</feature>
<gene>
    <name evidence="2" type="ORF">EEDITHA_LOCUS7090</name>
</gene>
<reference evidence="2" key="1">
    <citation type="submission" date="2022-03" db="EMBL/GenBank/DDBJ databases">
        <authorList>
            <person name="Tunstrom K."/>
        </authorList>
    </citation>
    <scope>NUCLEOTIDE SEQUENCE</scope>
</reference>
<proteinExistence type="predicted"/>
<organism evidence="2 3">
    <name type="scientific">Euphydryas editha</name>
    <name type="common">Edith's checkerspot</name>
    <dbReference type="NCBI Taxonomy" id="104508"/>
    <lineage>
        <taxon>Eukaryota</taxon>
        <taxon>Metazoa</taxon>
        <taxon>Ecdysozoa</taxon>
        <taxon>Arthropoda</taxon>
        <taxon>Hexapoda</taxon>
        <taxon>Insecta</taxon>
        <taxon>Pterygota</taxon>
        <taxon>Neoptera</taxon>
        <taxon>Endopterygota</taxon>
        <taxon>Lepidoptera</taxon>
        <taxon>Glossata</taxon>
        <taxon>Ditrysia</taxon>
        <taxon>Papilionoidea</taxon>
        <taxon>Nymphalidae</taxon>
        <taxon>Nymphalinae</taxon>
        <taxon>Euphydryas</taxon>
    </lineage>
</organism>
<evidence type="ECO:0000313" key="3">
    <source>
        <dbReference type="Proteomes" id="UP001153954"/>
    </source>
</evidence>
<dbReference type="Proteomes" id="UP001153954">
    <property type="component" value="Unassembled WGS sequence"/>
</dbReference>
<protein>
    <submittedName>
        <fullName evidence="2">Uncharacterized protein</fullName>
    </submittedName>
</protein>
<name>A0AAU9U341_EUPED</name>
<keyword evidence="3" id="KW-1185">Reference proteome</keyword>
<evidence type="ECO:0000313" key="2">
    <source>
        <dbReference type="EMBL" id="CAH2091205.1"/>
    </source>
</evidence>
<dbReference type="EMBL" id="CAKOGL010000010">
    <property type="protein sequence ID" value="CAH2091205.1"/>
    <property type="molecule type" value="Genomic_DNA"/>
</dbReference>
<evidence type="ECO:0000256" key="1">
    <source>
        <dbReference type="SAM" id="SignalP"/>
    </source>
</evidence>
<feature type="signal peptide" evidence="1">
    <location>
        <begin position="1"/>
        <end position="29"/>
    </location>
</feature>
<sequence>MFRVIFLLTCLVLCKGHAVLPVIAPVVHAIPVSVLTPYNHHRYAELGFGHWYLGKAFGHHILKRSPRIVPIGKYDHIGAGVVGNIGAIGHAGAIGHLGGIASVASITPIEVQPAAISHQARVDVRTSPAVVAAPVVIKEVFTPVVAPYFSKPYRTLITGIMD</sequence>
<dbReference type="AlphaFoldDB" id="A0AAU9U341"/>
<accession>A0AAU9U341</accession>
<comment type="caution">
    <text evidence="2">The sequence shown here is derived from an EMBL/GenBank/DDBJ whole genome shotgun (WGS) entry which is preliminary data.</text>
</comment>
<keyword evidence="1" id="KW-0732">Signal</keyword>